<feature type="domain" description="Glycosyl transferase family 25" evidence="6">
    <location>
        <begin position="53"/>
        <end position="149"/>
    </location>
</feature>
<evidence type="ECO:0000256" key="1">
    <source>
        <dbReference type="ARBA" id="ARBA00006721"/>
    </source>
</evidence>
<evidence type="ECO:0000313" key="8">
    <source>
        <dbReference type="Proteomes" id="UP000294003"/>
    </source>
</evidence>
<evidence type="ECO:0000259" key="6">
    <source>
        <dbReference type="Pfam" id="PF01755"/>
    </source>
</evidence>
<evidence type="ECO:0000313" key="7">
    <source>
        <dbReference type="EMBL" id="RYO85349.1"/>
    </source>
</evidence>
<keyword evidence="2" id="KW-0328">Glycosyltransferase</keyword>
<dbReference type="CDD" id="cd06532">
    <property type="entry name" value="Glyco_transf_25"/>
    <property type="match status" value="1"/>
</dbReference>
<dbReference type="EMBL" id="QJNS01000139">
    <property type="protein sequence ID" value="RYO85349.1"/>
    <property type="molecule type" value="Genomic_DNA"/>
</dbReference>
<dbReference type="PANTHER" id="PTHR10730">
    <property type="entry name" value="PROCOLLAGEN-LYSINE,2-OXOGLUTARATE 5-DIOXYGENASE/GLYCOSYLTRANSFERASE 25 FAMILY MEMBER"/>
    <property type="match status" value="1"/>
</dbReference>
<dbReference type="Proteomes" id="UP000294003">
    <property type="component" value="Unassembled WGS sequence"/>
</dbReference>
<protein>
    <recommendedName>
        <fullName evidence="6">Glycosyl transferase family 25 domain-containing protein</fullName>
    </recommendedName>
</protein>
<keyword evidence="5" id="KW-1133">Transmembrane helix</keyword>
<dbReference type="PANTHER" id="PTHR10730:SF53">
    <property type="entry name" value="GLYCOSYLTRANSFERASE 25 FAMILY MEMBER"/>
    <property type="match status" value="1"/>
</dbReference>
<reference evidence="7 8" key="1">
    <citation type="submission" date="2018-06" db="EMBL/GenBank/DDBJ databases">
        <title>Complete Genomes of Monosporascus.</title>
        <authorList>
            <person name="Robinson A.J."/>
            <person name="Natvig D.O."/>
        </authorList>
    </citation>
    <scope>NUCLEOTIDE SEQUENCE [LARGE SCALE GENOMIC DNA]</scope>
    <source>
        <strain evidence="7 8">CBS 609.92</strain>
    </source>
</reference>
<keyword evidence="3" id="KW-0808">Transferase</keyword>
<evidence type="ECO:0000256" key="5">
    <source>
        <dbReference type="SAM" id="Phobius"/>
    </source>
</evidence>
<evidence type="ECO:0000256" key="4">
    <source>
        <dbReference type="SAM" id="MobiDB-lite"/>
    </source>
</evidence>
<comment type="similarity">
    <text evidence="1">Belongs to the glycosyltransferase 25 family.</text>
</comment>
<evidence type="ECO:0000256" key="2">
    <source>
        <dbReference type="ARBA" id="ARBA00022676"/>
    </source>
</evidence>
<keyword evidence="5" id="KW-0472">Membrane</keyword>
<dbReference type="InterPro" id="IPR050757">
    <property type="entry name" value="Collagen_mod_GT25"/>
</dbReference>
<sequence length="387" mass="43363">MYPKPPPSRTRSQYITAAIIILCFLVFNSRLWGTGSPSLDLINEINNSTFGFQDILVVGLPSRTDRRDGMTLQAALSGIHINFIDGVMGDTILEKAIPNGPDHKPLPGPSIGSWRGHLNAIQEVVRRNLTTALILEDDVDWDVRIRSQLRDFALSSRALIQPLVGTNTYADPTYPHPEPDSAGHDPEVSFDARPETEAPRVSPYGDDRDVLWIGHCGMSFPFENNRDAPRGRVIHLDDDTVAEKRYLWSIINPFTLVDDYPEHTRAVHHAQEGVCTLGYAVSQRGAQKLLYEVGLKDVSDAFDILMRFFCNGGKGRKPHRCLTVQPSLFHHFRPQGALAFESDIGDHGDGFRDREYTDMVRWSVRLNAETIMDGGTVFHDQYPNSDA</sequence>
<feature type="compositionally biased region" description="Basic and acidic residues" evidence="4">
    <location>
        <begin position="177"/>
        <end position="198"/>
    </location>
</feature>
<keyword evidence="8" id="KW-1185">Reference proteome</keyword>
<proteinExistence type="inferred from homology"/>
<gene>
    <name evidence="7" type="ORF">DL762_005232</name>
</gene>
<dbReference type="Pfam" id="PF01755">
    <property type="entry name" value="Glyco_transf_25"/>
    <property type="match status" value="1"/>
</dbReference>
<feature type="region of interest" description="Disordered" evidence="4">
    <location>
        <begin position="169"/>
        <end position="201"/>
    </location>
</feature>
<feature type="transmembrane region" description="Helical" evidence="5">
    <location>
        <begin position="12"/>
        <end position="32"/>
    </location>
</feature>
<dbReference type="InterPro" id="IPR002654">
    <property type="entry name" value="Glyco_trans_25"/>
</dbReference>
<keyword evidence="5" id="KW-0812">Transmembrane</keyword>
<accession>A0ABY0H8K2</accession>
<organism evidence="7 8">
    <name type="scientific">Monosporascus cannonballus</name>
    <dbReference type="NCBI Taxonomy" id="155416"/>
    <lineage>
        <taxon>Eukaryota</taxon>
        <taxon>Fungi</taxon>
        <taxon>Dikarya</taxon>
        <taxon>Ascomycota</taxon>
        <taxon>Pezizomycotina</taxon>
        <taxon>Sordariomycetes</taxon>
        <taxon>Xylariomycetidae</taxon>
        <taxon>Xylariales</taxon>
        <taxon>Xylariales incertae sedis</taxon>
        <taxon>Monosporascus</taxon>
    </lineage>
</organism>
<name>A0ABY0H8K2_9PEZI</name>
<evidence type="ECO:0000256" key="3">
    <source>
        <dbReference type="ARBA" id="ARBA00022679"/>
    </source>
</evidence>
<comment type="caution">
    <text evidence="7">The sequence shown here is derived from an EMBL/GenBank/DDBJ whole genome shotgun (WGS) entry which is preliminary data.</text>
</comment>